<proteinExistence type="predicted"/>
<feature type="compositionally biased region" description="Basic and acidic residues" evidence="1">
    <location>
        <begin position="52"/>
        <end position="78"/>
    </location>
</feature>
<reference evidence="2" key="1">
    <citation type="submission" date="2020-12" db="EMBL/GenBank/DDBJ databases">
        <title>The genome sequence of Inhella sp. 4Y17.</title>
        <authorList>
            <person name="Liu Y."/>
        </authorList>
    </citation>
    <scope>NUCLEOTIDE SEQUENCE</scope>
    <source>
        <strain evidence="2">4Y10</strain>
    </source>
</reference>
<accession>A0A931NDY9</accession>
<sequence>MSEWMVALAMGLLVAWALWTVWGGGAFKRWMQERSLRAAQQFQQEQAVVEPPEVHRAHARPGEHPRTMASNHPHDAPHRSGQRHH</sequence>
<protein>
    <submittedName>
        <fullName evidence="2">Uncharacterized protein</fullName>
    </submittedName>
</protein>
<keyword evidence="3" id="KW-1185">Reference proteome</keyword>
<gene>
    <name evidence="2" type="ORF">I7X43_03695</name>
</gene>
<feature type="region of interest" description="Disordered" evidence="1">
    <location>
        <begin position="46"/>
        <end position="85"/>
    </location>
</feature>
<dbReference type="AlphaFoldDB" id="A0A931NDY9"/>
<dbReference type="RefSeq" id="WP_198099533.1">
    <property type="nucleotide sequence ID" value="NZ_JAEDAL010000001.1"/>
</dbReference>
<organism evidence="2 3">
    <name type="scientific">Inhella gelatinilytica</name>
    <dbReference type="NCBI Taxonomy" id="2795030"/>
    <lineage>
        <taxon>Bacteria</taxon>
        <taxon>Pseudomonadati</taxon>
        <taxon>Pseudomonadota</taxon>
        <taxon>Betaproteobacteria</taxon>
        <taxon>Burkholderiales</taxon>
        <taxon>Sphaerotilaceae</taxon>
        <taxon>Inhella</taxon>
    </lineage>
</organism>
<evidence type="ECO:0000313" key="2">
    <source>
        <dbReference type="EMBL" id="MBH9551946.1"/>
    </source>
</evidence>
<dbReference type="Proteomes" id="UP000620139">
    <property type="component" value="Unassembled WGS sequence"/>
</dbReference>
<comment type="caution">
    <text evidence="2">The sequence shown here is derived from an EMBL/GenBank/DDBJ whole genome shotgun (WGS) entry which is preliminary data.</text>
</comment>
<name>A0A931NDY9_9BURK</name>
<evidence type="ECO:0000256" key="1">
    <source>
        <dbReference type="SAM" id="MobiDB-lite"/>
    </source>
</evidence>
<evidence type="ECO:0000313" key="3">
    <source>
        <dbReference type="Proteomes" id="UP000620139"/>
    </source>
</evidence>
<dbReference type="EMBL" id="JAEDAL010000001">
    <property type="protein sequence ID" value="MBH9551946.1"/>
    <property type="molecule type" value="Genomic_DNA"/>
</dbReference>